<feature type="signal peptide" evidence="2">
    <location>
        <begin position="1"/>
        <end position="31"/>
    </location>
</feature>
<feature type="chain" id="PRO_5047209856" evidence="2">
    <location>
        <begin position="32"/>
        <end position="621"/>
    </location>
</feature>
<dbReference type="PROSITE" id="PS51257">
    <property type="entry name" value="PROKAR_LIPOPROTEIN"/>
    <property type="match status" value="1"/>
</dbReference>
<dbReference type="Proteomes" id="UP000609346">
    <property type="component" value="Unassembled WGS sequence"/>
</dbReference>
<feature type="compositionally biased region" description="Gly residues" evidence="1">
    <location>
        <begin position="364"/>
        <end position="374"/>
    </location>
</feature>
<dbReference type="EMBL" id="JACXZA010000001">
    <property type="protein sequence ID" value="MBD3917457.1"/>
    <property type="molecule type" value="Genomic_DNA"/>
</dbReference>
<evidence type="ECO:0000256" key="2">
    <source>
        <dbReference type="SAM" id="SignalP"/>
    </source>
</evidence>
<evidence type="ECO:0000256" key="1">
    <source>
        <dbReference type="SAM" id="MobiDB-lite"/>
    </source>
</evidence>
<comment type="caution">
    <text evidence="3">The sequence shown here is derived from an EMBL/GenBank/DDBJ whole genome shotgun (WGS) entry which is preliminary data.</text>
</comment>
<accession>A0ABR8MN76</accession>
<feature type="compositionally biased region" description="Gly residues" evidence="1">
    <location>
        <begin position="400"/>
        <end position="416"/>
    </location>
</feature>
<dbReference type="RefSeq" id="WP_191201750.1">
    <property type="nucleotide sequence ID" value="NZ_JACXZA010000001.1"/>
</dbReference>
<gene>
    <name evidence="3" type="ORF">H8B09_01720</name>
</gene>
<feature type="region of interest" description="Disordered" evidence="1">
    <location>
        <begin position="597"/>
        <end position="621"/>
    </location>
</feature>
<feature type="region of interest" description="Disordered" evidence="1">
    <location>
        <begin position="348"/>
        <end position="422"/>
    </location>
</feature>
<organism evidence="3 4">
    <name type="scientific">Paenibacillus terricola</name>
    <dbReference type="NCBI Taxonomy" id="2763503"/>
    <lineage>
        <taxon>Bacteria</taxon>
        <taxon>Bacillati</taxon>
        <taxon>Bacillota</taxon>
        <taxon>Bacilli</taxon>
        <taxon>Bacillales</taxon>
        <taxon>Paenibacillaceae</taxon>
        <taxon>Paenibacillus</taxon>
    </lineage>
</organism>
<reference evidence="3 4" key="1">
    <citation type="submission" date="2020-09" db="EMBL/GenBank/DDBJ databases">
        <title>Paenibacillus sp. strain PR3 16S rRNA gene Genome sequencing and assembly.</title>
        <authorList>
            <person name="Kim J."/>
        </authorList>
    </citation>
    <scope>NUCLEOTIDE SEQUENCE [LARGE SCALE GENOMIC DNA]</scope>
    <source>
        <strain evidence="3 4">PR3</strain>
    </source>
</reference>
<dbReference type="InterPro" id="IPR025584">
    <property type="entry name" value="Cthe_2159"/>
</dbReference>
<feature type="compositionally biased region" description="Gly residues" evidence="1">
    <location>
        <begin position="598"/>
        <end position="609"/>
    </location>
</feature>
<evidence type="ECO:0000313" key="3">
    <source>
        <dbReference type="EMBL" id="MBD3917457.1"/>
    </source>
</evidence>
<evidence type="ECO:0000313" key="4">
    <source>
        <dbReference type="Proteomes" id="UP000609346"/>
    </source>
</evidence>
<protein>
    <submittedName>
        <fullName evidence="3">Carbohydrate-binding domain-containing protein</fullName>
    </submittedName>
</protein>
<keyword evidence="4" id="KW-1185">Reference proteome</keyword>
<keyword evidence="2" id="KW-0732">Signal</keyword>
<dbReference type="Pfam" id="PF14262">
    <property type="entry name" value="Cthe_2159"/>
    <property type="match status" value="1"/>
</dbReference>
<name>A0ABR8MN76_9BACL</name>
<proteinExistence type="predicted"/>
<sequence>MLNKNKKKLSKLAVIALCTAMLAACSSNQTASTSTGSTSTSNAAAVTTASAAVQTASYDLSGKVEYDEDDAYTDWNASEATTIKLNGTTATIEGTGAEAAGGKISITAAGTYVVSGKLDEGQIAVNVADKGVVRLVLNGAEINYSKSSPIYIEEAGKLILSLPEGTNNVVSDGAEYEFADASTDEPNAAIFSKDDMTINGTGKLTVQANYNNGITSKDKLKITGGTFEIHAADDAVMGRDLVAVKDGQFVIDAKGHGIKTTNDTEGDEGLIALDGGSYSIESGKDGLHSTGGIAISNGDYHIAAGDDGIHSDIALLIAGGTIDITQSYEGLEASSITIAGGETHVAASDDGVNAASGSSDTEGTEGGGAQGGAPQGDMPQDGAAPADMPQDGTAPADMAQGGGGGSRGGGMPGGEGSSNNTLTITGGYLSVDAQGDGLDANGSITMSGGTVVVNGPTMNGNGALDYDSTFNMTGGVLIAAGSSGMVQAASDSSTQAGILMTYPQTQQAGTLIHLEDDAGNAIATFAPSKNYQAVYISSPDMKKDTAYTLYSGGTSNGAETDGLYDGGVYSGGTKVVSFTASSTITWVNESGVTEASSGFGGGFGGGGRGRGGDRQTTGTQS</sequence>